<dbReference type="OrthoDB" id="64893at2759"/>
<evidence type="ECO:0000313" key="13">
    <source>
        <dbReference type="EMBL" id="THH06675.1"/>
    </source>
</evidence>
<dbReference type="PANTHER" id="PTHR34876">
    <property type="match status" value="1"/>
</dbReference>
<proteinExistence type="inferred from homology"/>
<dbReference type="SUPFAM" id="SSF51989">
    <property type="entry name" value="Glycosyl hydrolases family 6, cellulases"/>
    <property type="match status" value="1"/>
</dbReference>
<feature type="binding site" evidence="9">
    <location>
        <position position="199"/>
    </location>
    <ligand>
        <name>substrate</name>
    </ligand>
</feature>
<feature type="binding site" evidence="9">
    <location>
        <position position="294"/>
    </location>
    <ligand>
        <name>substrate</name>
    </ligand>
</feature>
<keyword evidence="5 11" id="KW-0119">Carbohydrate metabolism</keyword>
<keyword evidence="14" id="KW-1185">Reference proteome</keyword>
<comment type="caution">
    <text evidence="13">The sequence shown here is derived from an EMBL/GenBank/DDBJ whole genome shotgun (WGS) entry which is preliminary data.</text>
</comment>
<feature type="signal peptide" evidence="11">
    <location>
        <begin position="1"/>
        <end position="19"/>
    </location>
</feature>
<keyword evidence="3 11" id="KW-0136">Cellulose degradation</keyword>
<reference evidence="13 14" key="1">
    <citation type="submission" date="2019-02" db="EMBL/GenBank/DDBJ databases">
        <title>Genome sequencing of the rare red list fungi Phellinidium pouzarii.</title>
        <authorList>
            <person name="Buettner E."/>
            <person name="Kellner H."/>
        </authorList>
    </citation>
    <scope>NUCLEOTIDE SEQUENCE [LARGE SCALE GENOMIC DNA]</scope>
    <source>
        <strain evidence="13 14">DSM 108285</strain>
    </source>
</reference>
<dbReference type="EC" id="3.2.1.-" evidence="11"/>
<evidence type="ECO:0000256" key="7">
    <source>
        <dbReference type="ARBA" id="ARBA00023326"/>
    </source>
</evidence>
<feature type="binding site" evidence="9">
    <location>
        <position position="235"/>
    </location>
    <ligand>
        <name>substrate</name>
    </ligand>
</feature>
<protein>
    <recommendedName>
        <fullName evidence="11">Glucanase</fullName>
        <ecNumber evidence="11">3.2.1.-</ecNumber>
    </recommendedName>
</protein>
<keyword evidence="7 11" id="KW-0624">Polysaccharide degradation</keyword>
<dbReference type="InterPro" id="IPR016288">
    <property type="entry name" value="Beta_cellobiohydrolase"/>
</dbReference>
<evidence type="ECO:0000256" key="8">
    <source>
        <dbReference type="PIRSR" id="PIRSR001100-1"/>
    </source>
</evidence>
<comment type="similarity">
    <text evidence="11">Belongs to the glycosyl hydrolase family 6.</text>
</comment>
<accession>A0A4S4L5L2</accession>
<dbReference type="PANTHER" id="PTHR34876:SF4">
    <property type="entry name" value="1,4-BETA-D-GLUCAN CELLOBIOHYDROLASE C-RELATED"/>
    <property type="match status" value="1"/>
</dbReference>
<name>A0A4S4L5L2_9AGAM</name>
<evidence type="ECO:0000256" key="4">
    <source>
        <dbReference type="ARBA" id="ARBA00023157"/>
    </source>
</evidence>
<evidence type="ECO:0000256" key="2">
    <source>
        <dbReference type="ARBA" id="ARBA00022801"/>
    </source>
</evidence>
<dbReference type="PROSITE" id="PS00655">
    <property type="entry name" value="GLYCOSYL_HYDROL_F6_1"/>
    <property type="match status" value="1"/>
</dbReference>
<feature type="binding site" evidence="9">
    <location>
        <position position="70"/>
    </location>
    <ligand>
        <name>substrate</name>
    </ligand>
</feature>
<organism evidence="13 14">
    <name type="scientific">Phellinidium pouzarii</name>
    <dbReference type="NCBI Taxonomy" id="167371"/>
    <lineage>
        <taxon>Eukaryota</taxon>
        <taxon>Fungi</taxon>
        <taxon>Dikarya</taxon>
        <taxon>Basidiomycota</taxon>
        <taxon>Agaricomycotina</taxon>
        <taxon>Agaricomycetes</taxon>
        <taxon>Hymenochaetales</taxon>
        <taxon>Hymenochaetaceae</taxon>
        <taxon>Phellinidium</taxon>
    </lineage>
</organism>
<feature type="region of interest" description="Disordered" evidence="12">
    <location>
        <begin position="320"/>
        <end position="351"/>
    </location>
</feature>
<dbReference type="GO" id="GO:0030245">
    <property type="term" value="P:cellulose catabolic process"/>
    <property type="evidence" value="ECO:0007669"/>
    <property type="project" value="UniProtKB-KW"/>
</dbReference>
<feature type="active site" description="Proton donor" evidence="8">
    <location>
        <position position="151"/>
    </location>
</feature>
<dbReference type="PRINTS" id="PR00733">
    <property type="entry name" value="GLHYDRLASE6"/>
</dbReference>
<evidence type="ECO:0000256" key="1">
    <source>
        <dbReference type="ARBA" id="ARBA00022729"/>
    </source>
</evidence>
<dbReference type="FunFam" id="3.20.20.40:FF:000001">
    <property type="entry name" value="Glucanase"/>
    <property type="match status" value="1"/>
</dbReference>
<feature type="compositionally biased region" description="Polar residues" evidence="12">
    <location>
        <begin position="328"/>
        <end position="347"/>
    </location>
</feature>
<keyword evidence="1 11" id="KW-0732">Signal</keyword>
<dbReference type="InterPro" id="IPR036434">
    <property type="entry name" value="Beta_cellobiohydrolase_sf"/>
</dbReference>
<dbReference type="PIRSF" id="PIRSF001100">
    <property type="entry name" value="Beta_cellobiohydrolase"/>
    <property type="match status" value="1"/>
</dbReference>
<evidence type="ECO:0000256" key="9">
    <source>
        <dbReference type="PIRSR" id="PIRSR001100-2"/>
    </source>
</evidence>
<keyword evidence="6 11" id="KW-0326">Glycosidase</keyword>
<feature type="binding site" evidence="9">
    <location>
        <position position="196"/>
    </location>
    <ligand>
        <name>substrate</name>
    </ligand>
</feature>
<feature type="binding site" evidence="9">
    <location>
        <position position="322"/>
    </location>
    <ligand>
        <name>substrate</name>
    </ligand>
</feature>
<dbReference type="Pfam" id="PF01341">
    <property type="entry name" value="Glyco_hydro_6"/>
    <property type="match status" value="1"/>
</dbReference>
<keyword evidence="2 11" id="KW-0378">Hydrolase</keyword>
<dbReference type="Proteomes" id="UP000308199">
    <property type="component" value="Unassembled WGS sequence"/>
</dbReference>
<feature type="binding site" evidence="9">
    <location>
        <position position="326"/>
    </location>
    <ligand>
        <name>substrate</name>
    </ligand>
</feature>
<feature type="binding site" evidence="9">
    <location>
        <position position="68"/>
    </location>
    <ligand>
        <name>substrate</name>
    </ligand>
</feature>
<evidence type="ECO:0000256" key="6">
    <source>
        <dbReference type="ARBA" id="ARBA00023295"/>
    </source>
</evidence>
<feature type="active site" evidence="10">
    <location>
        <position position="105"/>
    </location>
</feature>
<feature type="chain" id="PRO_5021040813" description="Glucanase" evidence="11">
    <location>
        <begin position="20"/>
        <end position="374"/>
    </location>
</feature>
<evidence type="ECO:0000256" key="5">
    <source>
        <dbReference type="ARBA" id="ARBA00023277"/>
    </source>
</evidence>
<evidence type="ECO:0000256" key="10">
    <source>
        <dbReference type="PROSITE-ProRule" id="PRU10056"/>
    </source>
</evidence>
<dbReference type="EMBL" id="SGPK01000182">
    <property type="protein sequence ID" value="THH06675.1"/>
    <property type="molecule type" value="Genomic_DNA"/>
</dbReference>
<evidence type="ECO:0000256" key="11">
    <source>
        <dbReference type="RuleBase" id="RU361186"/>
    </source>
</evidence>
<dbReference type="InterPro" id="IPR001524">
    <property type="entry name" value="Glyco_hydro_6_CS"/>
</dbReference>
<feature type="active site" description="Proton acceptor" evidence="8">
    <location>
        <position position="328"/>
    </location>
</feature>
<gene>
    <name evidence="13" type="ORF">EW145_g3921</name>
</gene>
<evidence type="ECO:0000256" key="3">
    <source>
        <dbReference type="ARBA" id="ARBA00023001"/>
    </source>
</evidence>
<evidence type="ECO:0000256" key="12">
    <source>
        <dbReference type="SAM" id="MobiDB-lite"/>
    </source>
</evidence>
<dbReference type="AlphaFoldDB" id="A0A4S4L5L2"/>
<evidence type="ECO:0000313" key="14">
    <source>
        <dbReference type="Proteomes" id="UP000308199"/>
    </source>
</evidence>
<sequence>MKFAVLTALIACVPTFIDAASSRSPYDGASVFLIPSYVSEVQAAVANMTDSTLAAQAALVEQVPIFFWMDVSTKVPTLGEYLAAADAAGGTQVVQSVIYDLPDRDCAAEASAGEFSIADGGAALYEAYIDSIVAQVEQYPNVRVVFIVEPDGLANLVTNLSVPKCANAASTYKELVSYAIAQLQQDNVWLYLDAGHSGWLGWPANITPAAQLFASVLQGAGSGATVRGLATDVSNYNLLRGAEDPVQAPNPNYDEELYINALAPLLQQNNFPSQFIVDQSRSGVSGIRTAEGDWCNVLGAGLGMRPTTDTGNTLIDSIVWVKPPGESDGTSNSSSPRYDTHCGQSDAAQPAPEAGTWFQSYFEALVQNANPAFS</sequence>
<dbReference type="GO" id="GO:0004553">
    <property type="term" value="F:hydrolase activity, hydrolyzing O-glycosyl compounds"/>
    <property type="evidence" value="ECO:0007669"/>
    <property type="project" value="InterPro"/>
</dbReference>
<keyword evidence="4" id="KW-1015">Disulfide bond</keyword>
<dbReference type="Gene3D" id="3.20.20.40">
    <property type="entry name" value="1, 4-beta cellobiohydrolase"/>
    <property type="match status" value="1"/>
</dbReference>